<dbReference type="AlphaFoldDB" id="A0AAW0D970"/>
<gene>
    <name evidence="3" type="ORF">VNI00_006188</name>
</gene>
<evidence type="ECO:0000313" key="3">
    <source>
        <dbReference type="EMBL" id="KAK7047860.1"/>
    </source>
</evidence>
<dbReference type="PANTHER" id="PTHR15276:SF0">
    <property type="entry name" value="COILED-COIL DOMAIN-CONTAINING PROTEIN 6"/>
    <property type="match status" value="1"/>
</dbReference>
<feature type="compositionally biased region" description="Low complexity" evidence="2">
    <location>
        <begin position="173"/>
        <end position="186"/>
    </location>
</feature>
<feature type="region of interest" description="Disordered" evidence="2">
    <location>
        <begin position="159"/>
        <end position="194"/>
    </location>
</feature>
<keyword evidence="4" id="KW-1185">Reference proteome</keyword>
<keyword evidence="1" id="KW-0175">Coiled coil</keyword>
<organism evidence="3 4">
    <name type="scientific">Paramarasmius palmivorus</name>
    <dbReference type="NCBI Taxonomy" id="297713"/>
    <lineage>
        <taxon>Eukaryota</taxon>
        <taxon>Fungi</taxon>
        <taxon>Dikarya</taxon>
        <taxon>Basidiomycota</taxon>
        <taxon>Agaricomycotina</taxon>
        <taxon>Agaricomycetes</taxon>
        <taxon>Agaricomycetidae</taxon>
        <taxon>Agaricales</taxon>
        <taxon>Marasmiineae</taxon>
        <taxon>Marasmiaceae</taxon>
        <taxon>Paramarasmius</taxon>
    </lineage>
</organism>
<sequence length="408" mass="44482">MSLSPVSRRRASAEYKEQEDLINEFEAEEERITNVLLRKLEKLRQDKIELENTLEAEGESHVNRLTRELSLLKAQQAATQTNGHSSSGDHSSDLRSPADPSNEVMLEALRRENEQLRNRLVDFERDYVRLSRLNEIYREELIEHRTRLGLSVDNLVGMSTSDPYPHPSHRRSSSSYSSRTSSPSTSLQYPIAHPARPIPVPAGVPIPRPPSQVHRPINNISEVNTPLSHSPTSGSSVSESPYTFSPGISTNPASFVSNGTNVTTPPSSASNAINSPVMYGAPSRGLSYPSVPPPSLSSSFGSPSISYYMGRDWERDHSMSPVEPLSLSRRSSIANVGVAGRRGSTAGEWRVAETGSLRTGMSSSRRASVERGGARIAETGTLLPRSRAQSQSHPGLPATSEAPDGVQP</sequence>
<dbReference type="InterPro" id="IPR019152">
    <property type="entry name" value="DUF2046"/>
</dbReference>
<feature type="compositionally biased region" description="Polar residues" evidence="2">
    <location>
        <begin position="356"/>
        <end position="366"/>
    </location>
</feature>
<reference evidence="3 4" key="1">
    <citation type="submission" date="2024-01" db="EMBL/GenBank/DDBJ databases">
        <title>A draft genome for a cacao thread blight-causing isolate of Paramarasmius palmivorus.</title>
        <authorList>
            <person name="Baruah I.K."/>
            <person name="Bukari Y."/>
            <person name="Amoako-Attah I."/>
            <person name="Meinhardt L.W."/>
            <person name="Bailey B.A."/>
            <person name="Cohen S.P."/>
        </authorList>
    </citation>
    <scope>NUCLEOTIDE SEQUENCE [LARGE SCALE GENOMIC DNA]</scope>
    <source>
        <strain evidence="3 4">GH-12</strain>
    </source>
</reference>
<name>A0AAW0D970_9AGAR</name>
<dbReference type="PANTHER" id="PTHR15276">
    <property type="entry name" value="H4 D10S170 PROTEIN-RELATED"/>
    <property type="match status" value="1"/>
</dbReference>
<feature type="region of interest" description="Disordered" evidence="2">
    <location>
        <begin position="74"/>
        <end position="100"/>
    </location>
</feature>
<feature type="region of interest" description="Disordered" evidence="2">
    <location>
        <begin position="337"/>
        <end position="408"/>
    </location>
</feature>
<evidence type="ECO:0000313" key="4">
    <source>
        <dbReference type="Proteomes" id="UP001383192"/>
    </source>
</evidence>
<feature type="region of interest" description="Disordered" evidence="2">
    <location>
        <begin position="221"/>
        <end position="242"/>
    </location>
</feature>
<evidence type="ECO:0000256" key="2">
    <source>
        <dbReference type="SAM" id="MobiDB-lite"/>
    </source>
</evidence>
<dbReference type="EMBL" id="JAYKXP010000018">
    <property type="protein sequence ID" value="KAK7047860.1"/>
    <property type="molecule type" value="Genomic_DNA"/>
</dbReference>
<accession>A0AAW0D970</accession>
<dbReference type="Pfam" id="PF09755">
    <property type="entry name" value="DUF2046"/>
    <property type="match status" value="1"/>
</dbReference>
<proteinExistence type="predicted"/>
<comment type="caution">
    <text evidence="3">The sequence shown here is derived from an EMBL/GenBank/DDBJ whole genome shotgun (WGS) entry which is preliminary data.</text>
</comment>
<evidence type="ECO:0000256" key="1">
    <source>
        <dbReference type="SAM" id="Coils"/>
    </source>
</evidence>
<feature type="compositionally biased region" description="Low complexity" evidence="2">
    <location>
        <begin position="225"/>
        <end position="242"/>
    </location>
</feature>
<protein>
    <submittedName>
        <fullName evidence="3">Uncharacterized protein</fullName>
    </submittedName>
</protein>
<feature type="coiled-coil region" evidence="1">
    <location>
        <begin position="106"/>
        <end position="140"/>
    </location>
</feature>
<dbReference type="Proteomes" id="UP001383192">
    <property type="component" value="Unassembled WGS sequence"/>
</dbReference>